<organism evidence="3 4">
    <name type="scientific">Dimorphilus gyrociliatus</name>
    <dbReference type="NCBI Taxonomy" id="2664684"/>
    <lineage>
        <taxon>Eukaryota</taxon>
        <taxon>Metazoa</taxon>
        <taxon>Spiralia</taxon>
        <taxon>Lophotrochozoa</taxon>
        <taxon>Annelida</taxon>
        <taxon>Polychaeta</taxon>
        <taxon>Polychaeta incertae sedis</taxon>
        <taxon>Dinophilidae</taxon>
        <taxon>Dimorphilus</taxon>
    </lineage>
</organism>
<feature type="region of interest" description="Disordered" evidence="1">
    <location>
        <begin position="15"/>
        <end position="55"/>
    </location>
</feature>
<comment type="caution">
    <text evidence="3">The sequence shown here is derived from an EMBL/GenBank/DDBJ whole genome shotgun (WGS) entry which is preliminary data.</text>
</comment>
<name>A0A7I8V6Y0_9ANNE</name>
<feature type="region of interest" description="Disordered" evidence="1">
    <location>
        <begin position="306"/>
        <end position="342"/>
    </location>
</feature>
<dbReference type="InterPro" id="IPR039788">
    <property type="entry name" value="NOL4/NOL4L"/>
</dbReference>
<keyword evidence="4" id="KW-1185">Reference proteome</keyword>
<dbReference type="Gene3D" id="1.10.238.10">
    <property type="entry name" value="EF-hand"/>
    <property type="match status" value="1"/>
</dbReference>
<gene>
    <name evidence="3" type="ORF">DGYR_LOCUS1236</name>
</gene>
<dbReference type="OrthoDB" id="10047222at2759"/>
<dbReference type="InterPro" id="IPR056549">
    <property type="entry name" value="HTH_NOL4"/>
</dbReference>
<dbReference type="SUPFAM" id="SSF47473">
    <property type="entry name" value="EF-hand"/>
    <property type="match status" value="1"/>
</dbReference>
<evidence type="ECO:0000313" key="3">
    <source>
        <dbReference type="EMBL" id="CAD5112027.1"/>
    </source>
</evidence>
<feature type="compositionally biased region" description="Polar residues" evidence="1">
    <location>
        <begin position="175"/>
        <end position="195"/>
    </location>
</feature>
<evidence type="ECO:0000256" key="1">
    <source>
        <dbReference type="SAM" id="MobiDB-lite"/>
    </source>
</evidence>
<evidence type="ECO:0000313" key="4">
    <source>
        <dbReference type="Proteomes" id="UP000549394"/>
    </source>
</evidence>
<dbReference type="Proteomes" id="UP000549394">
    <property type="component" value="Unassembled WGS sequence"/>
</dbReference>
<feature type="region of interest" description="Disordered" evidence="1">
    <location>
        <begin position="175"/>
        <end position="209"/>
    </location>
</feature>
<proteinExistence type="predicted"/>
<dbReference type="PANTHER" id="PTHR12449">
    <property type="entry name" value="DEATH DOMAIN-CONTAINING PROTEIN"/>
    <property type="match status" value="1"/>
</dbReference>
<dbReference type="Pfam" id="PF23079">
    <property type="entry name" value="HTH_NOL4_2nd"/>
    <property type="match status" value="1"/>
</dbReference>
<sequence length="527" mass="59494">MVKKLSVASILERKRRASDELSMDSSKTSETTGEDLKDDEEENEEEDEEKLASSGFDPERLKAFNMFVRLFVDENLDRSVPISKQPKDKVQAILEACDRQFPEFHERARKRIRTYLKSCRRMKRTKENGWESMRPTPPHLTSAAAEGLLAQACENEANNAKRMRMGLDPVPANQTINQPSHATLGSTGGSQSVASISPPAPAREGISGVDMTRPNVFRSHELSSPFSFTNGNLFFRPGFPTAYAGVHPLGLAPPLHSLQNVSSPPGPADLSMKKLGSGKNVLNSTEINTIKTLIAGYRESAAFLAQEEEDDDDGDDEEGAEKEEEEEEETKENGEKNRLQQEVVNSLTERTVFKDEQIRELYNEFLSNSNNGYMPLDAFGQTFRRYFPSLSNWMSFITIVKGNNESEEEKIVFNFHQYAIALNAFSCADIETVLEWSYDVLSGYDEEEGEDNRLNYKQVKTVTEALRSVINDRGDESSSIDFNVSITNELTKNKQDVERGELTERIMNNSSLKPYLNFLRNRDENRV</sequence>
<dbReference type="EMBL" id="CAJFCJ010000002">
    <property type="protein sequence ID" value="CAD5112027.1"/>
    <property type="molecule type" value="Genomic_DNA"/>
</dbReference>
<feature type="domain" description="Nucleolar protein 4 helical" evidence="2">
    <location>
        <begin position="59"/>
        <end position="156"/>
    </location>
</feature>
<dbReference type="InterPro" id="IPR011992">
    <property type="entry name" value="EF-hand-dom_pair"/>
</dbReference>
<feature type="compositionally biased region" description="Acidic residues" evidence="1">
    <location>
        <begin position="32"/>
        <end position="49"/>
    </location>
</feature>
<evidence type="ECO:0000259" key="2">
    <source>
        <dbReference type="Pfam" id="PF23079"/>
    </source>
</evidence>
<feature type="compositionally biased region" description="Acidic residues" evidence="1">
    <location>
        <begin position="306"/>
        <end position="330"/>
    </location>
</feature>
<reference evidence="3 4" key="1">
    <citation type="submission" date="2020-08" db="EMBL/GenBank/DDBJ databases">
        <authorList>
            <person name="Hejnol A."/>
        </authorList>
    </citation>
    <scope>NUCLEOTIDE SEQUENCE [LARGE SCALE GENOMIC DNA]</scope>
</reference>
<accession>A0A7I8V6Y0</accession>
<dbReference type="AlphaFoldDB" id="A0A7I8V6Y0"/>
<protein>
    <submittedName>
        <fullName evidence="3">DgyrCDS1277</fullName>
    </submittedName>
</protein>
<dbReference type="PANTHER" id="PTHR12449:SF22">
    <property type="entry name" value="NUCLEOLAR PROTEIN 4"/>
    <property type="match status" value="1"/>
</dbReference>